<evidence type="ECO:0000313" key="2">
    <source>
        <dbReference type="EMBL" id="OBZ77444.1"/>
    </source>
</evidence>
<dbReference type="Pfam" id="PF18759">
    <property type="entry name" value="Plavaka"/>
    <property type="match status" value="1"/>
</dbReference>
<reference evidence="2 3" key="1">
    <citation type="submission" date="2016-03" db="EMBL/GenBank/DDBJ databases">
        <title>Whole genome sequencing of Grifola frondosa 9006-11.</title>
        <authorList>
            <person name="Min B."/>
            <person name="Park H."/>
            <person name="Kim J.-G."/>
            <person name="Cho H."/>
            <person name="Oh Y.-L."/>
            <person name="Kong W.-S."/>
            <person name="Choi I.-G."/>
        </authorList>
    </citation>
    <scope>NUCLEOTIDE SEQUENCE [LARGE SCALE GENOMIC DNA]</scope>
    <source>
        <strain evidence="2 3">9006-11</strain>
    </source>
</reference>
<feature type="compositionally biased region" description="Basic residues" evidence="1">
    <location>
        <begin position="122"/>
        <end position="132"/>
    </location>
</feature>
<feature type="compositionally biased region" description="Polar residues" evidence="1">
    <location>
        <begin position="206"/>
        <end position="231"/>
    </location>
</feature>
<dbReference type="Proteomes" id="UP000092993">
    <property type="component" value="Unassembled WGS sequence"/>
</dbReference>
<dbReference type="AlphaFoldDB" id="A0A1C7MR52"/>
<dbReference type="EMBL" id="LUGG01000002">
    <property type="protein sequence ID" value="OBZ77444.1"/>
    <property type="molecule type" value="Genomic_DNA"/>
</dbReference>
<proteinExistence type="predicted"/>
<feature type="region of interest" description="Disordered" evidence="1">
    <location>
        <begin position="121"/>
        <end position="172"/>
    </location>
</feature>
<name>A0A1C7MR52_GRIFR</name>
<dbReference type="OMA" id="RIYSEMY"/>
<keyword evidence="3" id="KW-1185">Reference proteome</keyword>
<dbReference type="STRING" id="5627.A0A1C7MR52"/>
<gene>
    <name evidence="2" type="ORF">A0H81_01956</name>
</gene>
<protein>
    <submittedName>
        <fullName evidence="2">Uncharacterized protein</fullName>
    </submittedName>
</protein>
<organism evidence="2 3">
    <name type="scientific">Grifola frondosa</name>
    <name type="common">Maitake</name>
    <name type="synonym">Polyporus frondosus</name>
    <dbReference type="NCBI Taxonomy" id="5627"/>
    <lineage>
        <taxon>Eukaryota</taxon>
        <taxon>Fungi</taxon>
        <taxon>Dikarya</taxon>
        <taxon>Basidiomycota</taxon>
        <taxon>Agaricomycotina</taxon>
        <taxon>Agaricomycetes</taxon>
        <taxon>Polyporales</taxon>
        <taxon>Grifolaceae</taxon>
        <taxon>Grifola</taxon>
    </lineage>
</organism>
<evidence type="ECO:0000313" key="3">
    <source>
        <dbReference type="Proteomes" id="UP000092993"/>
    </source>
</evidence>
<accession>A0A1C7MR52</accession>
<dbReference type="OrthoDB" id="3208495at2759"/>
<comment type="caution">
    <text evidence="2">The sequence shown here is derived from an EMBL/GenBank/DDBJ whole genome shotgun (WGS) entry which is preliminary data.</text>
</comment>
<evidence type="ECO:0000256" key="1">
    <source>
        <dbReference type="SAM" id="MobiDB-lite"/>
    </source>
</evidence>
<feature type="region of interest" description="Disordered" evidence="1">
    <location>
        <begin position="206"/>
        <end position="240"/>
    </location>
</feature>
<dbReference type="InterPro" id="IPR041078">
    <property type="entry name" value="Plavaka"/>
</dbReference>
<sequence length="515" mass="57608">MVGCLGCSEKFKTTKALRVHSKTCKGSRNFTSNTFKLHRKRQADADNSRAAKLRRTDEDDDINDAIEVHNECLDVEPELDIQQDVPVDPATVSRAGCRRIFPKALQDFLPTSVGGLAAHINRPARPRPRRGHFIAPDAAEDPHSTHVPTPHVSPPPEEANAPEDPPMHFDTKPNSFGLYKCYTRQPPLDPDARIDLVQLCDAPTLTSSHISSTRRAPLQSRTNPGSTASTSESEHPPFAPFENITTFRMMNWQYNDLNTKSQANLMSIIDIMQEPDFDPAHLRNFSVTCELARLDAYGKTCSPFSADDGWLDGSVQIRLPKEGHSYLNEAAAPLVTVRGIHYRPLLEVICAAFQHPSACGYHFVPHHLFWQPNSETGCDSPIRIYSEVYNSNAMIEEDAEIQALPREPGDDPALEYAVAPVMLWSDSTHLASFGTASLWPIYVYFGNLSKYTRGKPTSFAAEHLAYIPVVCRFAYFIITHLLKASPSYQMNFKIFTLNYMATARRRHFGHSASVN</sequence>